<evidence type="ECO:0008006" key="2">
    <source>
        <dbReference type="Google" id="ProtNLM"/>
    </source>
</evidence>
<evidence type="ECO:0000313" key="1">
    <source>
        <dbReference type="EMBL" id="QHU34488.1"/>
    </source>
</evidence>
<name>A0A6C0LWU6_9ZZZZ</name>
<protein>
    <recommendedName>
        <fullName evidence="2">MYM-type domain-containing protein</fullName>
    </recommendedName>
</protein>
<organism evidence="1">
    <name type="scientific">viral metagenome</name>
    <dbReference type="NCBI Taxonomy" id="1070528"/>
    <lineage>
        <taxon>unclassified sequences</taxon>
        <taxon>metagenomes</taxon>
        <taxon>organismal metagenomes</taxon>
    </lineage>
</organism>
<dbReference type="AlphaFoldDB" id="A0A6C0LWU6"/>
<accession>A0A6C0LWU6</accession>
<proteinExistence type="predicted"/>
<dbReference type="EMBL" id="MN740573">
    <property type="protein sequence ID" value="QHU34488.1"/>
    <property type="molecule type" value="Genomic_DNA"/>
</dbReference>
<sequence length="257" mass="29968">MNKRQKNSKYFFQLSDIDISKVMNKYGISMAKNEDDESEPVKTTKLSELTTQKGTPEVISFLDESKRKHTCNVSMIDFDSKMNVNLLRYNCFWCKHPFNSRPIGCPIKYVSSQAVKTYHSHISKDTYTIKQDVTKKSRVDLIGDTMISLNVGEYYETDGVFCSFNCCQSFIRDHKHKRLYDQSYMLLMKMYNSMMNTKTVKISSAPHWRTLEPYGGNLNILAFRDGFNKVDYECHGTSSRLPRFIALTTLYEEKIKF</sequence>
<reference evidence="1" key="1">
    <citation type="journal article" date="2020" name="Nature">
        <title>Giant virus diversity and host interactions through global metagenomics.</title>
        <authorList>
            <person name="Schulz F."/>
            <person name="Roux S."/>
            <person name="Paez-Espino D."/>
            <person name="Jungbluth S."/>
            <person name="Walsh D.A."/>
            <person name="Denef V.J."/>
            <person name="McMahon K.D."/>
            <person name="Konstantinidis K.T."/>
            <person name="Eloe-Fadrosh E.A."/>
            <person name="Kyrpides N.C."/>
            <person name="Woyke T."/>
        </authorList>
    </citation>
    <scope>NUCLEOTIDE SEQUENCE</scope>
    <source>
        <strain evidence="1">GVMAG-S-1016713-169</strain>
    </source>
</reference>